<reference evidence="4" key="1">
    <citation type="submission" date="2023-07" db="EMBL/GenBank/DDBJ databases">
        <title>A chromosome-level genome assembly of Lolium multiflorum.</title>
        <authorList>
            <person name="Chen Y."/>
            <person name="Copetti D."/>
            <person name="Kolliker R."/>
            <person name="Studer B."/>
        </authorList>
    </citation>
    <scope>NUCLEOTIDE SEQUENCE</scope>
    <source>
        <strain evidence="4">02402/16</strain>
        <tissue evidence="4">Leaf</tissue>
    </source>
</reference>
<feature type="region of interest" description="Disordered" evidence="1">
    <location>
        <begin position="979"/>
        <end position="1022"/>
    </location>
</feature>
<evidence type="ECO:0000259" key="3">
    <source>
        <dbReference type="Pfam" id="PF13966"/>
    </source>
</evidence>
<feature type="domain" description="Reverse transcriptase" evidence="2">
    <location>
        <begin position="421"/>
        <end position="627"/>
    </location>
</feature>
<sequence length="1434" mass="162464">MAGSLGNPPQRRGAREACFLGLMRTLLRSWSGMGVLSSSGQTSCSLTPLLVGRSSWCMVLRITGDPLTSWRSSRRRFMPAPSHWWWGGDFNLIRGSEDKNNDNIDWPRVQRFNDCIASLSLREIRRTGARYTWTNRQLSPVRCVLDRVLVSPEWEGLFPLSSLVAGTIIGSDHSPLVLSSGEESGKRSSRFFFQKGWLEKPDFHALVAHRWKELAREAAWCQDPIETWHRIAAGLRQFLRGWGANLGKEERDLKADILAQIRDLDGIADRAGLDDEGWALRYHLEGQLLHLSRVEEEYWRQRSRANWLIQGDANTAFFHAFANGGAFLSLSPSIWQSIRRVSEGDNDSLMLTFSGEEMDTVLASMKTDTAPGPDGFPVFFFKEFWQLAKPLILAIANGFALGRVDIARLNMGVLSLIPKVPGANDIRQFRPIALINVIFKFVAKAYAIRLSPIAHRTISLTQSAFIRGRHIHEGILALQEIIHETKSKKLRGVFLKLDFEKAYDRVNWAFLREVLLRKGFEPGWVHRAIGLVSGGQTAITVNGEVGNFFRNGRGYADDTIIMLQPDDLAIANLKYILLCFENMSGLRINFHKSEVMVLGGDESEGTRIVNMLNCKRGTFPFTYLGLPVSDRALLASDWGPLTIKVAKRADPWMGKLMSSAARLTLINACLSSLPLHAMAVCLLGRECMACLTRLGIVDTRLMNICLMAKWIWRLYAGEQGLWAEILRAKYLGERDLLADKHRPGSQFWNAIQKIKHVFGLGARHAIHNGRATRFWVDWWHEKGPLKDLFPGLFAIASEPLATLATLFLGNQCRLTFRRELGFGERVELANVARLVETIHLSDPQDRISWALEPNGKFSVRSLYKSLCQGIPHKYYGIVWEIKVPLKVRIFLWQLSKRRLPSNDNIRRRKGPSNGTCALCLEVEDNNHIFFRCPLARFMWSARWPTKRPPPPPPPPPSERRHRSRPLPLLPWRRLLNWTLRGREPGPPTKKAKPELTAEQRAMESKKRRRRALDQRKKEAAAEEERVRAAEHLLQLQTQAKNTVMQEQAQAMLFYGHSSLGQHMLIPGTGTAGGELVLIRDPAPSSKISWPNVCPVWARIGGASGRHAYHSRDGSPEVGESMSGPSPSSIDLNRAPANSKGHKNRQLPWPAHATWHNRCPGSINIEEEPLFAEGLTQAAAAQARARRVSKRTANYTEKEDKMIVNAWLTIGQDALTGAEQKGTAFWRRVYEYFHEHRKYGQEPFESDRSDISIQKRWGTIQTECNKFQAAYEHAKRLPVSGMGMKDLVWRALDFYKANNGEKTFAFPHCWKELQGTPKFQEGFEGYMATLTGNNPAKDATVIDLDGGQPCGSSASRASRPRGHKSTKADMKRDASSVLLYGTLKEMHVEREVSTDKRDERRRREKEEDRKKFFDVQQKKLEIEEVKAQPKLKNLS</sequence>
<evidence type="ECO:0000256" key="1">
    <source>
        <dbReference type="SAM" id="MobiDB-lite"/>
    </source>
</evidence>
<dbReference type="Pfam" id="PF13966">
    <property type="entry name" value="zf-RVT"/>
    <property type="match status" value="1"/>
</dbReference>
<comment type="caution">
    <text evidence="4">The sequence shown here is derived from an EMBL/GenBank/DDBJ whole genome shotgun (WGS) entry which is preliminary data.</text>
</comment>
<organism evidence="4 5">
    <name type="scientific">Lolium multiflorum</name>
    <name type="common">Italian ryegrass</name>
    <name type="synonym">Lolium perenne subsp. multiflorum</name>
    <dbReference type="NCBI Taxonomy" id="4521"/>
    <lineage>
        <taxon>Eukaryota</taxon>
        <taxon>Viridiplantae</taxon>
        <taxon>Streptophyta</taxon>
        <taxon>Embryophyta</taxon>
        <taxon>Tracheophyta</taxon>
        <taxon>Spermatophyta</taxon>
        <taxon>Magnoliopsida</taxon>
        <taxon>Liliopsida</taxon>
        <taxon>Poales</taxon>
        <taxon>Poaceae</taxon>
        <taxon>BOP clade</taxon>
        <taxon>Pooideae</taxon>
        <taxon>Poodae</taxon>
        <taxon>Poeae</taxon>
        <taxon>Poeae Chloroplast Group 2 (Poeae type)</taxon>
        <taxon>Loliodinae</taxon>
        <taxon>Loliinae</taxon>
        <taxon>Lolium</taxon>
    </lineage>
</organism>
<accession>A0AAD8T6R6</accession>
<dbReference type="SUPFAM" id="SSF56672">
    <property type="entry name" value="DNA/RNA polymerases"/>
    <property type="match status" value="1"/>
</dbReference>
<feature type="region of interest" description="Disordered" evidence="1">
    <location>
        <begin position="1388"/>
        <end position="1410"/>
    </location>
</feature>
<dbReference type="Gene3D" id="3.60.10.10">
    <property type="entry name" value="Endonuclease/exonuclease/phosphatase"/>
    <property type="match status" value="1"/>
</dbReference>
<dbReference type="InterPro" id="IPR026960">
    <property type="entry name" value="RVT-Znf"/>
</dbReference>
<dbReference type="PANTHER" id="PTHR45125">
    <property type="entry name" value="F21J9.4-RELATED"/>
    <property type="match status" value="1"/>
</dbReference>
<dbReference type="EMBL" id="JAUUTY010000003">
    <property type="protein sequence ID" value="KAK1670394.1"/>
    <property type="molecule type" value="Genomic_DNA"/>
</dbReference>
<feature type="region of interest" description="Disordered" evidence="1">
    <location>
        <begin position="943"/>
        <end position="965"/>
    </location>
</feature>
<name>A0AAD8T6R6_LOLMU</name>
<dbReference type="InterPro" id="IPR000477">
    <property type="entry name" value="RT_dom"/>
</dbReference>
<gene>
    <name evidence="4" type="ORF">QYE76_058553</name>
</gene>
<feature type="region of interest" description="Disordered" evidence="1">
    <location>
        <begin position="1104"/>
        <end position="1148"/>
    </location>
</feature>
<dbReference type="SUPFAM" id="SSF56219">
    <property type="entry name" value="DNase I-like"/>
    <property type="match status" value="1"/>
</dbReference>
<dbReference type="PANTHER" id="PTHR45125:SF48">
    <property type="entry name" value="MYB-LIKE DOMAIN-CONTAINING PROTEIN"/>
    <property type="match status" value="1"/>
</dbReference>
<proteinExistence type="predicted"/>
<dbReference type="InterPro" id="IPR043502">
    <property type="entry name" value="DNA/RNA_pol_sf"/>
</dbReference>
<feature type="compositionally biased region" description="Basic and acidic residues" evidence="1">
    <location>
        <begin position="1388"/>
        <end position="1397"/>
    </location>
</feature>
<dbReference type="CDD" id="cd01650">
    <property type="entry name" value="RT_nLTR_like"/>
    <property type="match status" value="1"/>
</dbReference>
<evidence type="ECO:0008006" key="6">
    <source>
        <dbReference type="Google" id="ProtNLM"/>
    </source>
</evidence>
<protein>
    <recommendedName>
        <fullName evidence="6">Reverse transcriptase domain-containing protein</fullName>
    </recommendedName>
</protein>
<feature type="region of interest" description="Disordered" evidence="1">
    <location>
        <begin position="1346"/>
        <end position="1370"/>
    </location>
</feature>
<keyword evidence="5" id="KW-1185">Reference proteome</keyword>
<evidence type="ECO:0000313" key="4">
    <source>
        <dbReference type="EMBL" id="KAK1670394.1"/>
    </source>
</evidence>
<evidence type="ECO:0000313" key="5">
    <source>
        <dbReference type="Proteomes" id="UP001231189"/>
    </source>
</evidence>
<dbReference type="InterPro" id="IPR036691">
    <property type="entry name" value="Endo/exonu/phosph_ase_sf"/>
</dbReference>
<feature type="compositionally biased region" description="Pro residues" evidence="1">
    <location>
        <begin position="946"/>
        <end position="956"/>
    </location>
</feature>
<feature type="domain" description="Reverse transcriptase zinc-binding" evidence="3">
    <location>
        <begin position="857"/>
        <end position="939"/>
    </location>
</feature>
<dbReference type="Pfam" id="PF00078">
    <property type="entry name" value="RVT_1"/>
    <property type="match status" value="1"/>
</dbReference>
<feature type="compositionally biased region" description="Basic and acidic residues" evidence="1">
    <location>
        <begin position="991"/>
        <end position="1004"/>
    </location>
</feature>
<feature type="compositionally biased region" description="Basic and acidic residues" evidence="1">
    <location>
        <begin position="1011"/>
        <end position="1022"/>
    </location>
</feature>
<evidence type="ECO:0000259" key="2">
    <source>
        <dbReference type="Pfam" id="PF00078"/>
    </source>
</evidence>
<dbReference type="Proteomes" id="UP001231189">
    <property type="component" value="Unassembled WGS sequence"/>
</dbReference>